<name>A0ABT0FYC8_9ACTN</name>
<protein>
    <submittedName>
        <fullName evidence="1">Uncharacterized protein</fullName>
    </submittedName>
</protein>
<proteinExistence type="predicted"/>
<organism evidence="1 2">
    <name type="scientific">Actinomadura luzonensis</name>
    <dbReference type="NCBI Taxonomy" id="2805427"/>
    <lineage>
        <taxon>Bacteria</taxon>
        <taxon>Bacillati</taxon>
        <taxon>Actinomycetota</taxon>
        <taxon>Actinomycetes</taxon>
        <taxon>Streptosporangiales</taxon>
        <taxon>Thermomonosporaceae</taxon>
        <taxon>Actinomadura</taxon>
    </lineage>
</organism>
<dbReference type="EMBL" id="JAKRKC020000001">
    <property type="protein sequence ID" value="MCK2217354.1"/>
    <property type="molecule type" value="Genomic_DNA"/>
</dbReference>
<dbReference type="Proteomes" id="UP001317259">
    <property type="component" value="Unassembled WGS sequence"/>
</dbReference>
<gene>
    <name evidence="1" type="ORF">MF672_026715</name>
</gene>
<sequence>MSWPYECLRCLHVWEEDFLLRSLTDVHGNETQIWLRSGVSVQPPWSGSCCPGCGAYDVTSFPSGYLSRHPELIAAPDPEPEPAPLLVPVAEPPGRAPAVERITLPGRLLVAIGAPVALFVGYEFYATVVAPVHHH</sequence>
<evidence type="ECO:0000313" key="1">
    <source>
        <dbReference type="EMBL" id="MCK2217354.1"/>
    </source>
</evidence>
<keyword evidence="2" id="KW-1185">Reference proteome</keyword>
<comment type="caution">
    <text evidence="1">The sequence shown here is derived from an EMBL/GenBank/DDBJ whole genome shotgun (WGS) entry which is preliminary data.</text>
</comment>
<reference evidence="1 2" key="1">
    <citation type="submission" date="2022-04" db="EMBL/GenBank/DDBJ databases">
        <title>Genome draft of Actinomadura sp. ATCC 31491.</title>
        <authorList>
            <person name="Shi X."/>
            <person name="Du Y."/>
        </authorList>
    </citation>
    <scope>NUCLEOTIDE SEQUENCE [LARGE SCALE GENOMIC DNA]</scope>
    <source>
        <strain evidence="1 2">ATCC 31491</strain>
    </source>
</reference>
<dbReference type="RefSeq" id="WP_242374977.1">
    <property type="nucleotide sequence ID" value="NZ_JAKRKC020000001.1"/>
</dbReference>
<evidence type="ECO:0000313" key="2">
    <source>
        <dbReference type="Proteomes" id="UP001317259"/>
    </source>
</evidence>
<accession>A0ABT0FYC8</accession>